<dbReference type="RefSeq" id="WP_092112671.1">
    <property type="nucleotide sequence ID" value="NZ_FOCN01000030.1"/>
</dbReference>
<organism evidence="2 3">
    <name type="scientific">Cryobacterium luteum</name>
    <dbReference type="NCBI Taxonomy" id="1424661"/>
    <lineage>
        <taxon>Bacteria</taxon>
        <taxon>Bacillati</taxon>
        <taxon>Actinomycetota</taxon>
        <taxon>Actinomycetes</taxon>
        <taxon>Micrococcales</taxon>
        <taxon>Microbacteriaceae</taxon>
        <taxon>Cryobacterium</taxon>
    </lineage>
</organism>
<evidence type="ECO:0000256" key="1">
    <source>
        <dbReference type="SAM" id="MobiDB-lite"/>
    </source>
</evidence>
<reference evidence="2 3" key="1">
    <citation type="submission" date="2019-03" db="EMBL/GenBank/DDBJ databases">
        <title>Genomics of glacier-inhabiting Cryobacterium strains.</title>
        <authorList>
            <person name="Liu Q."/>
            <person name="Xin Y.-H."/>
        </authorList>
    </citation>
    <scope>NUCLEOTIDE SEQUENCE [LARGE SCALE GENOMIC DNA]</scope>
    <source>
        <strain evidence="2 3">Hh15</strain>
    </source>
</reference>
<evidence type="ECO:0000313" key="2">
    <source>
        <dbReference type="EMBL" id="TFB89939.1"/>
    </source>
</evidence>
<dbReference type="Proteomes" id="UP000297654">
    <property type="component" value="Unassembled WGS sequence"/>
</dbReference>
<feature type="compositionally biased region" description="Acidic residues" evidence="1">
    <location>
        <begin position="1"/>
        <end position="20"/>
    </location>
</feature>
<gene>
    <name evidence="2" type="ORF">E3O10_07370</name>
</gene>
<sequence length="137" mass="16207">MSDLDEYRDDEETTEAEEVQPELFHASVDEFVRDRLVHLYKRKVGPQNDGRYRWAADWWAYPEAVSRLESLWRAWEHLRQDGATGMSTWWRDHADHHMPILLDPEGPFNKSTDRNNHGDPLPYVAPPEGFFPDMRKA</sequence>
<feature type="region of interest" description="Disordered" evidence="1">
    <location>
        <begin position="1"/>
        <end position="22"/>
    </location>
</feature>
<dbReference type="Pfam" id="PF16259">
    <property type="entry name" value="DUF4913"/>
    <property type="match status" value="1"/>
</dbReference>
<dbReference type="InterPro" id="IPR032584">
    <property type="entry name" value="DUF4913"/>
</dbReference>
<dbReference type="AlphaFoldDB" id="A0A1H8LQL0"/>
<name>A0A1H8LQL0_9MICO</name>
<accession>A0A1H8LQL0</accession>
<evidence type="ECO:0000313" key="3">
    <source>
        <dbReference type="Proteomes" id="UP000297654"/>
    </source>
</evidence>
<dbReference type="OrthoDB" id="4570343at2"/>
<dbReference type="STRING" id="1424661.SAMN05216281_13020"/>
<proteinExistence type="predicted"/>
<dbReference type="EMBL" id="SOFF01000028">
    <property type="protein sequence ID" value="TFB89939.1"/>
    <property type="molecule type" value="Genomic_DNA"/>
</dbReference>
<protein>
    <submittedName>
        <fullName evidence="2">DUF4913 domain-containing protein</fullName>
    </submittedName>
</protein>
<keyword evidence="3" id="KW-1185">Reference proteome</keyword>
<comment type="caution">
    <text evidence="2">The sequence shown here is derived from an EMBL/GenBank/DDBJ whole genome shotgun (WGS) entry which is preliminary data.</text>
</comment>